<name>A0A090Z1T5_PAEMA</name>
<dbReference type="AlphaFoldDB" id="A0A090Z1T5"/>
<evidence type="ECO:0000256" key="1">
    <source>
        <dbReference type="SAM" id="Phobius"/>
    </source>
</evidence>
<comment type="caution">
    <text evidence="2">The sequence shown here is derived from an EMBL/GenBank/DDBJ whole genome shotgun (WGS) entry which is preliminary data.</text>
</comment>
<dbReference type="GeneID" id="77008392"/>
<evidence type="ECO:0000313" key="2">
    <source>
        <dbReference type="EMBL" id="KFM98405.1"/>
    </source>
</evidence>
<keyword evidence="3" id="KW-1185">Reference proteome</keyword>
<gene>
    <name evidence="2" type="ORF">DJ90_4305</name>
</gene>
<dbReference type="HOGENOM" id="CLU_2863563_0_0_9"/>
<reference evidence="2 3" key="1">
    <citation type="submission" date="2014-04" db="EMBL/GenBank/DDBJ databases">
        <authorList>
            <person name="Bishop-Lilly K.A."/>
            <person name="Broomall S.M."/>
            <person name="Chain P.S."/>
            <person name="Chertkov O."/>
            <person name="Coyne S.R."/>
            <person name="Daligault H.E."/>
            <person name="Davenport K.W."/>
            <person name="Erkkila T."/>
            <person name="Frey K.G."/>
            <person name="Gibbons H.S."/>
            <person name="Gu W."/>
            <person name="Jaissle J."/>
            <person name="Johnson S.L."/>
            <person name="Koroleva G.I."/>
            <person name="Ladner J.T."/>
            <person name="Lo C.-C."/>
            <person name="Minogue T.D."/>
            <person name="Munk C."/>
            <person name="Palacios G.F."/>
            <person name="Redden C.L."/>
            <person name="Rosenzweig C.N."/>
            <person name="Scholz M.B."/>
            <person name="Teshima H."/>
            <person name="Xu Y."/>
        </authorList>
    </citation>
    <scope>NUCLEOTIDE SEQUENCE [LARGE SCALE GENOMIC DNA]</scope>
    <source>
        <strain evidence="2 3">8244</strain>
    </source>
</reference>
<keyword evidence="1" id="KW-0812">Transmembrane</keyword>
<proteinExistence type="predicted"/>
<dbReference type="RefSeq" id="WP_036624293.1">
    <property type="nucleotide sequence ID" value="NZ_BGML01000001.1"/>
</dbReference>
<dbReference type="EMBL" id="JMQA01000040">
    <property type="protein sequence ID" value="KFM98405.1"/>
    <property type="molecule type" value="Genomic_DNA"/>
</dbReference>
<dbReference type="STRING" id="44252.DJ90_4305"/>
<sequence length="64" mass="7369">MEFYGGDQRPFLNSMDEEAAKLKFKEKEQRLLNEGVRGVFREAANLLITMGILALIFALFIAFR</sequence>
<keyword evidence="1" id="KW-1133">Transmembrane helix</keyword>
<accession>A0A090Z1T5</accession>
<evidence type="ECO:0000313" key="3">
    <source>
        <dbReference type="Proteomes" id="UP000029278"/>
    </source>
</evidence>
<protein>
    <submittedName>
        <fullName evidence="2">Uncharacterized protein</fullName>
    </submittedName>
</protein>
<dbReference type="PATRIC" id="fig|44252.3.peg.4870"/>
<organism evidence="2 3">
    <name type="scientific">Paenibacillus macerans</name>
    <name type="common">Bacillus macerans</name>
    <dbReference type="NCBI Taxonomy" id="44252"/>
    <lineage>
        <taxon>Bacteria</taxon>
        <taxon>Bacillati</taxon>
        <taxon>Bacillota</taxon>
        <taxon>Bacilli</taxon>
        <taxon>Bacillales</taxon>
        <taxon>Paenibacillaceae</taxon>
        <taxon>Paenibacillus</taxon>
    </lineage>
</organism>
<keyword evidence="1" id="KW-0472">Membrane</keyword>
<dbReference type="Proteomes" id="UP000029278">
    <property type="component" value="Unassembled WGS sequence"/>
</dbReference>
<feature type="transmembrane region" description="Helical" evidence="1">
    <location>
        <begin position="43"/>
        <end position="63"/>
    </location>
</feature>